<evidence type="ECO:0000313" key="7">
    <source>
        <dbReference type="EMBL" id="KEF55172.1"/>
    </source>
</evidence>
<dbReference type="SMART" id="SM00385">
    <property type="entry name" value="CYCLIN"/>
    <property type="match status" value="2"/>
</dbReference>
<dbReference type="FunFam" id="1.10.472.10:FF:000101">
    <property type="entry name" value="Cyclin, putative"/>
    <property type="match status" value="1"/>
</dbReference>
<comment type="caution">
    <text evidence="7">The sequence shown here is derived from an EMBL/GenBank/DDBJ whole genome shotgun (WGS) entry which is preliminary data.</text>
</comment>
<dbReference type="FunFam" id="1.10.472.10:FF:000073">
    <property type="entry name" value="C-type cyclin"/>
    <property type="match status" value="1"/>
</dbReference>
<evidence type="ECO:0000256" key="3">
    <source>
        <dbReference type="ARBA" id="ARBA00025278"/>
    </source>
</evidence>
<accession>A0A072P622</accession>
<reference evidence="7 8" key="1">
    <citation type="submission" date="2013-03" db="EMBL/GenBank/DDBJ databases">
        <title>The Genome Sequence of Exophiala aquamarina CBS 119918.</title>
        <authorList>
            <consortium name="The Broad Institute Genomics Platform"/>
            <person name="Cuomo C."/>
            <person name="de Hoog S."/>
            <person name="Gorbushina A."/>
            <person name="Walker B."/>
            <person name="Young S.K."/>
            <person name="Zeng Q."/>
            <person name="Gargeya S."/>
            <person name="Fitzgerald M."/>
            <person name="Haas B."/>
            <person name="Abouelleil A."/>
            <person name="Allen A.W."/>
            <person name="Alvarado L."/>
            <person name="Arachchi H.M."/>
            <person name="Berlin A.M."/>
            <person name="Chapman S.B."/>
            <person name="Gainer-Dewar J."/>
            <person name="Goldberg J."/>
            <person name="Griggs A."/>
            <person name="Gujja S."/>
            <person name="Hansen M."/>
            <person name="Howarth C."/>
            <person name="Imamovic A."/>
            <person name="Ireland A."/>
            <person name="Larimer J."/>
            <person name="McCowan C."/>
            <person name="Murphy C."/>
            <person name="Pearson M."/>
            <person name="Poon T.W."/>
            <person name="Priest M."/>
            <person name="Roberts A."/>
            <person name="Saif S."/>
            <person name="Shea T."/>
            <person name="Sisk P."/>
            <person name="Sykes S."/>
            <person name="Wortman J."/>
            <person name="Nusbaum C."/>
            <person name="Birren B."/>
        </authorList>
    </citation>
    <scope>NUCLEOTIDE SEQUENCE [LARGE SCALE GENOMIC DNA]</scope>
    <source>
        <strain evidence="7 8">CBS 119918</strain>
    </source>
</reference>
<dbReference type="RefSeq" id="XP_013257762.1">
    <property type="nucleotide sequence ID" value="XM_013402308.1"/>
</dbReference>
<feature type="domain" description="Cyclin-like" evidence="6">
    <location>
        <begin position="183"/>
        <end position="269"/>
    </location>
</feature>
<evidence type="ECO:0000256" key="2">
    <source>
        <dbReference type="ARBA" id="ARBA00014912"/>
    </source>
</evidence>
<dbReference type="EMBL" id="AMGV01000008">
    <property type="protein sequence ID" value="KEF55172.1"/>
    <property type="molecule type" value="Genomic_DNA"/>
</dbReference>
<dbReference type="OrthoDB" id="4951845at2759"/>
<dbReference type="Pfam" id="PF00134">
    <property type="entry name" value="Cyclin_N"/>
    <property type="match status" value="1"/>
</dbReference>
<dbReference type="PANTHER" id="PTHR10026">
    <property type="entry name" value="CYCLIN"/>
    <property type="match status" value="1"/>
</dbReference>
<gene>
    <name evidence="7" type="ORF">A1O9_08826</name>
</gene>
<dbReference type="InterPro" id="IPR006671">
    <property type="entry name" value="Cyclin_N"/>
</dbReference>
<comment type="similarity">
    <text evidence="1">Belongs to the cyclin family. Cyclin C subfamily.</text>
</comment>
<dbReference type="AlphaFoldDB" id="A0A072P622"/>
<dbReference type="GO" id="GO:0006357">
    <property type="term" value="P:regulation of transcription by RNA polymerase II"/>
    <property type="evidence" value="ECO:0007669"/>
    <property type="project" value="InterPro"/>
</dbReference>
<evidence type="ECO:0000256" key="1">
    <source>
        <dbReference type="ARBA" id="ARBA00008638"/>
    </source>
</evidence>
<feature type="region of interest" description="Disordered" evidence="5">
    <location>
        <begin position="315"/>
        <end position="386"/>
    </location>
</feature>
<keyword evidence="8" id="KW-1185">Reference proteome</keyword>
<evidence type="ECO:0000259" key="6">
    <source>
        <dbReference type="SMART" id="SM00385"/>
    </source>
</evidence>
<dbReference type="InterPro" id="IPR036915">
    <property type="entry name" value="Cyclin-like_sf"/>
</dbReference>
<organism evidence="7 8">
    <name type="scientific">Exophiala aquamarina CBS 119918</name>
    <dbReference type="NCBI Taxonomy" id="1182545"/>
    <lineage>
        <taxon>Eukaryota</taxon>
        <taxon>Fungi</taxon>
        <taxon>Dikarya</taxon>
        <taxon>Ascomycota</taxon>
        <taxon>Pezizomycotina</taxon>
        <taxon>Eurotiomycetes</taxon>
        <taxon>Chaetothyriomycetidae</taxon>
        <taxon>Chaetothyriales</taxon>
        <taxon>Herpotrichiellaceae</taxon>
        <taxon>Exophiala</taxon>
    </lineage>
</organism>
<comment type="function">
    <text evidence="3">Component of the SRB8-11 complex. The SRB8-11 complex is a regulatory module of the Mediator complex which is itself involved in regulation of basal and activated RNA polymerase II-dependent transcription. The SRB8-11 complex may be involved in the transcriptional repression of a subset of genes regulated by Mediator. It may inhibit the association of the Mediator complex with RNA polymerase II to form the holoenzyme complex. The SRB8-11 complex phosphorylates the C-terminal domain (CTD) of the largest subunit of RNA polymerase II.</text>
</comment>
<dbReference type="SUPFAM" id="SSF47954">
    <property type="entry name" value="Cyclin-like"/>
    <property type="match status" value="2"/>
</dbReference>
<keyword evidence="4" id="KW-0195">Cyclin</keyword>
<dbReference type="HOGENOM" id="CLU_038278_1_0_1"/>
<dbReference type="STRING" id="1182545.A0A072P622"/>
<evidence type="ECO:0000256" key="4">
    <source>
        <dbReference type="RuleBase" id="RU000383"/>
    </source>
</evidence>
<dbReference type="InterPro" id="IPR013763">
    <property type="entry name" value="Cyclin-like_dom"/>
</dbReference>
<dbReference type="CDD" id="cd20546">
    <property type="entry name" value="CYCLIN_SpCG1C_ScCTK2-like_rpt2"/>
    <property type="match status" value="1"/>
</dbReference>
<protein>
    <recommendedName>
        <fullName evidence="2">RNA polymerase II holoenzyme cyclin-like subunit</fullName>
    </recommendedName>
</protein>
<dbReference type="Proteomes" id="UP000027920">
    <property type="component" value="Unassembled WGS sequence"/>
</dbReference>
<feature type="compositionally biased region" description="Polar residues" evidence="5">
    <location>
        <begin position="330"/>
        <end position="344"/>
    </location>
</feature>
<proteinExistence type="inferred from homology"/>
<evidence type="ECO:0000313" key="8">
    <source>
        <dbReference type="Proteomes" id="UP000027920"/>
    </source>
</evidence>
<dbReference type="GO" id="GO:0016538">
    <property type="term" value="F:cyclin-dependent protein serine/threonine kinase regulator activity"/>
    <property type="evidence" value="ECO:0007669"/>
    <property type="project" value="InterPro"/>
</dbReference>
<dbReference type="GeneID" id="25283736"/>
<dbReference type="Gene3D" id="1.10.472.10">
    <property type="entry name" value="Cyclin-like"/>
    <property type="match status" value="2"/>
</dbReference>
<feature type="domain" description="Cyclin-like" evidence="6">
    <location>
        <begin position="71"/>
        <end position="170"/>
    </location>
</feature>
<feature type="compositionally biased region" description="Low complexity" evidence="5">
    <location>
        <begin position="350"/>
        <end position="374"/>
    </location>
</feature>
<evidence type="ECO:0000256" key="5">
    <source>
        <dbReference type="SAM" id="MobiDB-lite"/>
    </source>
</evidence>
<feature type="compositionally biased region" description="Low complexity" evidence="5">
    <location>
        <begin position="7"/>
        <end position="25"/>
    </location>
</feature>
<feature type="compositionally biased region" description="Basic and acidic residues" evidence="5">
    <location>
        <begin position="376"/>
        <end position="385"/>
    </location>
</feature>
<sequence>MNGAGETTSGNNNVATNTTTATIAAPRRNGPMPNFVQVAKSYVFEQEIQQCLKDNGVTQAREDNIRLAGVQWIENVRRALKLPVRTFNTAVVYYHKFRLQHSDGEYDFVHAAAAALFSACKVEDTLKKSRDILCASHNLKAGRHEQLSPDDQVFEHQSRAIIGLERLMLEASGFDFRSRHPQDLLIKLAKFYKFEKTSQVLKTAYAICLDLYRTFAPLKQQTATLAFACLELAGRLLGEENHDIWSGRDYSSWRINRAQVMETLLDLLELYTHHRNQTAIGPEFSVDTFLEVRIPLNQESEERRLPRFTEWLKTPNEKNIQGHGHGGLNGTANGSHSRSSSKNVSPKDITSPSTNSSSGVGSGSTAATSVPGGRPRIGERGREGTIRFILNPDREMEEREVVETFRRL</sequence>
<dbReference type="VEuPathDB" id="FungiDB:A1O9_08826"/>
<feature type="region of interest" description="Disordered" evidence="5">
    <location>
        <begin position="1"/>
        <end position="28"/>
    </location>
</feature>
<dbReference type="InterPro" id="IPR043198">
    <property type="entry name" value="Cyclin/Ssn8"/>
</dbReference>
<name>A0A072P622_9EURO</name>